<keyword evidence="1" id="KW-0812">Transmembrane</keyword>
<dbReference type="InterPro" id="IPR058724">
    <property type="entry name" value="YhzF"/>
</dbReference>
<keyword evidence="1" id="KW-0472">Membrane</keyword>
<dbReference type="Proteomes" id="UP001162836">
    <property type="component" value="Unassembled WGS sequence"/>
</dbReference>
<name>A0ABS8QGB3_9BACI</name>
<feature type="transmembrane region" description="Helical" evidence="1">
    <location>
        <begin position="43"/>
        <end position="62"/>
    </location>
</feature>
<dbReference type="EMBL" id="JAJODE010000004">
    <property type="protein sequence ID" value="MCD4837820.1"/>
    <property type="molecule type" value="Genomic_DNA"/>
</dbReference>
<accession>A0ABS8QGB3</accession>
<evidence type="ECO:0000313" key="3">
    <source>
        <dbReference type="Proteomes" id="UP001162836"/>
    </source>
</evidence>
<protein>
    <recommendedName>
        <fullName evidence="4">DUF3995 domain-containing protein</fullName>
    </recommendedName>
</protein>
<evidence type="ECO:0000313" key="2">
    <source>
        <dbReference type="EMBL" id="MCD4837820.1"/>
    </source>
</evidence>
<gene>
    <name evidence="2" type="ORF">LRS37_02770</name>
</gene>
<proteinExistence type="predicted"/>
<organism evidence="2 3">
    <name type="scientific">Neobacillus sedimentimangrovi</name>
    <dbReference type="NCBI Taxonomy" id="2699460"/>
    <lineage>
        <taxon>Bacteria</taxon>
        <taxon>Bacillati</taxon>
        <taxon>Bacillota</taxon>
        <taxon>Bacilli</taxon>
        <taxon>Bacillales</taxon>
        <taxon>Bacillaceae</taxon>
        <taxon>Neobacillus</taxon>
    </lineage>
</organism>
<dbReference type="Pfam" id="PF26302">
    <property type="entry name" value="YhzF"/>
    <property type="match status" value="1"/>
</dbReference>
<keyword evidence="1" id="KW-1133">Transmembrane helix</keyword>
<keyword evidence="3" id="KW-1185">Reference proteome</keyword>
<comment type="caution">
    <text evidence="2">The sequence shown here is derived from an EMBL/GenBank/DDBJ whole genome shotgun (WGS) entry which is preliminary data.</text>
</comment>
<feature type="transmembrane region" description="Helical" evidence="1">
    <location>
        <begin position="6"/>
        <end position="23"/>
    </location>
</feature>
<evidence type="ECO:0008006" key="4">
    <source>
        <dbReference type="Google" id="ProtNLM"/>
    </source>
</evidence>
<sequence length="63" mass="6882">MKSTALFFYVVSAIFLLGAGKYLMDMARPGVFPPKQVIKQRAITLAGGGGICLLIAFIITYIW</sequence>
<reference evidence="2 3" key="1">
    <citation type="journal article" date="2023" name="Antonie Van Leeuwenhoek">
        <title>Unveiling the genomic potential of a novel thermostable glycoside hydrolases producing Neobacillus sedimentimangrovi UE25.</title>
        <authorList>
            <person name="Ejaz U."/>
            <person name="Saleem F."/>
            <person name="Rashid R."/>
            <person name="Hasan K.A."/>
            <person name="Syed M.N."/>
            <person name="Sohail M."/>
        </authorList>
    </citation>
    <scope>NUCLEOTIDE SEQUENCE [LARGE SCALE GENOMIC DNA]</scope>
    <source>
        <strain evidence="2 3">UE25</strain>
    </source>
</reference>
<dbReference type="RefSeq" id="WP_038540225.1">
    <property type="nucleotide sequence ID" value="NZ_JAAFZF010000005.1"/>
</dbReference>
<evidence type="ECO:0000256" key="1">
    <source>
        <dbReference type="SAM" id="Phobius"/>
    </source>
</evidence>